<gene>
    <name evidence="2" type="ORF">EKO22_01515</name>
</gene>
<dbReference type="AlphaFoldDB" id="A0AAT9JMZ5"/>
<dbReference type="InterPro" id="IPR041049">
    <property type="entry name" value="DUF5615"/>
</dbReference>
<accession>A0AAT9JMZ5</accession>
<name>A0AAT9JMZ5_SYNEL</name>
<dbReference type="RefSeq" id="WP_208677509.1">
    <property type="nucleotide sequence ID" value="NZ_CP034671.2"/>
</dbReference>
<dbReference type="Pfam" id="PF18480">
    <property type="entry name" value="DUF5615"/>
    <property type="match status" value="1"/>
</dbReference>
<evidence type="ECO:0000259" key="1">
    <source>
        <dbReference type="Pfam" id="PF18480"/>
    </source>
</evidence>
<organism evidence="2">
    <name type="scientific">Synechococcus elongatus PCC 11802</name>
    <dbReference type="NCBI Taxonomy" id="2283154"/>
    <lineage>
        <taxon>Bacteria</taxon>
        <taxon>Bacillati</taxon>
        <taxon>Cyanobacteriota</taxon>
        <taxon>Cyanophyceae</taxon>
        <taxon>Synechococcales</taxon>
        <taxon>Synechococcaceae</taxon>
        <taxon>Synechococcus</taxon>
    </lineage>
</organism>
<proteinExistence type="predicted"/>
<reference evidence="2" key="1">
    <citation type="submission" date="2024-01" db="EMBL/GenBank/DDBJ databases">
        <title>Synechococcus elongatus PCC 11802, a close yet different native of Synechococcus elongatus PCC 11801.</title>
        <authorList>
            <person name="Jaiswal D."/>
            <person name="Sengupta A."/>
            <person name="Sengupta S."/>
            <person name="Pakrasi H.B."/>
            <person name="Wangikar P."/>
        </authorList>
    </citation>
    <scope>NUCLEOTIDE SEQUENCE</scope>
    <source>
        <strain evidence="2">PCC 11802</strain>
    </source>
</reference>
<feature type="domain" description="DUF5615" evidence="1">
    <location>
        <begin position="1"/>
        <end position="110"/>
    </location>
</feature>
<protein>
    <submittedName>
        <fullName evidence="2">DUF5615 family PIN-like protein</fullName>
    </submittedName>
</protein>
<evidence type="ECO:0000313" key="2">
    <source>
        <dbReference type="EMBL" id="QFZ91238.2"/>
    </source>
</evidence>
<sequence length="121" mass="13327">MKVLIDMNLSPAWVGYLQTQGIEAQHWSKIGQSNAADTVIFDWAIAHQAIIFTNDLDFGAILAITQASLPSVFQLKTQDLLPQSVGKIVAQNLKRFEAELQSGALVTIDLERARVRILPIA</sequence>
<dbReference type="EMBL" id="CP034671">
    <property type="protein sequence ID" value="QFZ91238.2"/>
    <property type="molecule type" value="Genomic_DNA"/>
</dbReference>